<dbReference type="PANTHER" id="PTHR46211">
    <property type="entry name" value="GLYCEROPHOSPHORYL DIESTER PHOSPHODIESTERASE"/>
    <property type="match status" value="1"/>
</dbReference>
<accession>A0A6J6N5B9</accession>
<dbReference type="AlphaFoldDB" id="A0A6J6N5B9"/>
<dbReference type="InterPro" id="IPR017946">
    <property type="entry name" value="PLC-like_Pdiesterase_TIM-brl"/>
</dbReference>
<dbReference type="GO" id="GO:0008081">
    <property type="term" value="F:phosphoric diester hydrolase activity"/>
    <property type="evidence" value="ECO:0007669"/>
    <property type="project" value="InterPro"/>
</dbReference>
<feature type="domain" description="GP-PDE" evidence="1">
    <location>
        <begin position="3"/>
        <end position="259"/>
    </location>
</feature>
<evidence type="ECO:0000313" key="2">
    <source>
        <dbReference type="EMBL" id="CAB4681326.1"/>
    </source>
</evidence>
<dbReference type="PANTHER" id="PTHR46211:SF13">
    <property type="entry name" value="GLYCEROPHOSPHODIESTER PHOSPHODIESTERASE 1-RELATED"/>
    <property type="match status" value="1"/>
</dbReference>
<evidence type="ECO:0000259" key="1">
    <source>
        <dbReference type="PROSITE" id="PS51704"/>
    </source>
</evidence>
<dbReference type="SUPFAM" id="SSF51695">
    <property type="entry name" value="PLC-like phosphodiesterases"/>
    <property type="match status" value="1"/>
</dbReference>
<dbReference type="InterPro" id="IPR030395">
    <property type="entry name" value="GP_PDE_dom"/>
</dbReference>
<name>A0A6J6N5B9_9ZZZZ</name>
<dbReference type="EMBL" id="CAEZWW010000170">
    <property type="protein sequence ID" value="CAB4681326.1"/>
    <property type="molecule type" value="Genomic_DNA"/>
</dbReference>
<dbReference type="Gene3D" id="3.20.20.190">
    <property type="entry name" value="Phosphatidylinositol (PI) phosphodiesterase"/>
    <property type="match status" value="1"/>
</dbReference>
<gene>
    <name evidence="2" type="ORF">UFOPK2310_01247</name>
</gene>
<sequence>MSIMVVAHRGSNKDEPEHSLAAYLLAVEEGADGVECDVRLSADGTLVCVHDRRVSRTSDGRGVVSALTLPELELHDFSGGPSVWRDFEDPRPDETRSRILTLRTMLATMLDASSTVTFSIETKHPTRYGAYVEQSLVELLEYFGLLRPAKDGSPRVRLMSFSSLALRRMRKMAPGTPTVLLMGNLHLWRKSGWLPRDVDIAGISIEALRKHPGYVAFSHAKGHQVHVWTVDQPADVALCVETGVDAIISNKPAMVREVLGIA</sequence>
<reference evidence="2" key="1">
    <citation type="submission" date="2020-05" db="EMBL/GenBank/DDBJ databases">
        <authorList>
            <person name="Chiriac C."/>
            <person name="Salcher M."/>
            <person name="Ghai R."/>
            <person name="Kavagutti S V."/>
        </authorList>
    </citation>
    <scope>NUCLEOTIDE SEQUENCE</scope>
</reference>
<proteinExistence type="predicted"/>
<dbReference type="GO" id="GO:0006629">
    <property type="term" value="P:lipid metabolic process"/>
    <property type="evidence" value="ECO:0007669"/>
    <property type="project" value="InterPro"/>
</dbReference>
<protein>
    <submittedName>
        <fullName evidence="2">Unannotated protein</fullName>
    </submittedName>
</protein>
<dbReference type="PROSITE" id="PS51704">
    <property type="entry name" value="GP_PDE"/>
    <property type="match status" value="1"/>
</dbReference>
<organism evidence="2">
    <name type="scientific">freshwater metagenome</name>
    <dbReference type="NCBI Taxonomy" id="449393"/>
    <lineage>
        <taxon>unclassified sequences</taxon>
        <taxon>metagenomes</taxon>
        <taxon>ecological metagenomes</taxon>
    </lineage>
</organism>
<dbReference type="Pfam" id="PF03009">
    <property type="entry name" value="GDPD"/>
    <property type="match status" value="1"/>
</dbReference>